<feature type="compositionally biased region" description="Low complexity" evidence="1">
    <location>
        <begin position="43"/>
        <end position="57"/>
    </location>
</feature>
<dbReference type="InterPro" id="IPR013783">
    <property type="entry name" value="Ig-like_fold"/>
</dbReference>
<feature type="region of interest" description="Disordered" evidence="1">
    <location>
        <begin position="452"/>
        <end position="505"/>
    </location>
</feature>
<keyword evidence="4" id="KW-1185">Reference proteome</keyword>
<evidence type="ECO:0000259" key="2">
    <source>
        <dbReference type="Pfam" id="PF16158"/>
    </source>
</evidence>
<sequence>MDKFLGQKDLIKSLKLDSKLERKLEKLEHKTKKLKEKKVALLIKSSDSDAGPSSSRSQSHRHSEDFDQFDAVPINTQSVIPHMVGGEIYLHQWKVMNTGSCPWTNDGHSKRLIISNITISDNFEFYMGCKSLKPLDLFIHVPHFKKPDETGTLSVRLQIPNQPGQYECYWHFNHKGRRFGHWLGCQVIVDPFDLKGAQSVLERSFMTEFITTTLRSSKLMIKNTMSNRLLHNTLKLCQVHPLMINNRHPEASEETVENDDASNVLNRLMRDISARVEDIKLEDPTDTNCSSDSDNQSIISLSESNSSKSIPEEFVVVPIPDCFKIDPVNNVASENIKEQINKCNDAVVSGGVEETSQVQTDKTNIEQDPDNFDNNNNSEEIDKNASTSGSIIKADDDASSCEGSQKSDIVIVTLPDDKELDEAEYAYVLIDGHKVPIPKKIIKSEYLQSAEGTLSTKGSRTRTVSSASSIEIVNKEDETPQEETTSVIGEQIQSPTYTEVENKKR</sequence>
<protein>
    <recommendedName>
        <fullName evidence="2">Nbr1 FW domain-containing protein</fullName>
    </recommendedName>
</protein>
<evidence type="ECO:0000256" key="1">
    <source>
        <dbReference type="SAM" id="MobiDB-lite"/>
    </source>
</evidence>
<feature type="domain" description="Nbr1 FW" evidence="2">
    <location>
        <begin position="87"/>
        <end position="189"/>
    </location>
</feature>
<name>A0ABQ9J6C7_9CUCU</name>
<feature type="region of interest" description="Disordered" evidence="1">
    <location>
        <begin position="43"/>
        <end position="66"/>
    </location>
</feature>
<feature type="compositionally biased region" description="Polar residues" evidence="1">
    <location>
        <begin position="372"/>
        <end position="385"/>
    </location>
</feature>
<accession>A0ABQ9J6C7</accession>
<gene>
    <name evidence="3" type="ORF">NQ317_009584</name>
</gene>
<comment type="caution">
    <text evidence="3">The sequence shown here is derived from an EMBL/GenBank/DDBJ whole genome shotgun (WGS) entry which is preliminary data.</text>
</comment>
<evidence type="ECO:0000313" key="4">
    <source>
        <dbReference type="Proteomes" id="UP001162164"/>
    </source>
</evidence>
<feature type="region of interest" description="Disordered" evidence="1">
    <location>
        <begin position="354"/>
        <end position="385"/>
    </location>
</feature>
<dbReference type="Pfam" id="PF16158">
    <property type="entry name" value="N_BRCA1_IG"/>
    <property type="match status" value="1"/>
</dbReference>
<proteinExistence type="predicted"/>
<dbReference type="InterPro" id="IPR032350">
    <property type="entry name" value="Nbr1_FW"/>
</dbReference>
<dbReference type="CDD" id="cd14947">
    <property type="entry name" value="NBR1_like"/>
    <property type="match status" value="1"/>
</dbReference>
<dbReference type="EMBL" id="JAPWTJ010001150">
    <property type="protein sequence ID" value="KAJ8973560.1"/>
    <property type="molecule type" value="Genomic_DNA"/>
</dbReference>
<feature type="compositionally biased region" description="Polar residues" evidence="1">
    <location>
        <begin position="482"/>
        <end position="499"/>
    </location>
</feature>
<dbReference type="Gene3D" id="2.60.40.10">
    <property type="entry name" value="Immunoglobulins"/>
    <property type="match status" value="1"/>
</dbReference>
<dbReference type="Proteomes" id="UP001162164">
    <property type="component" value="Unassembled WGS sequence"/>
</dbReference>
<feature type="compositionally biased region" description="Polar residues" evidence="1">
    <location>
        <begin position="452"/>
        <end position="471"/>
    </location>
</feature>
<organism evidence="3 4">
    <name type="scientific">Molorchus minor</name>
    <dbReference type="NCBI Taxonomy" id="1323400"/>
    <lineage>
        <taxon>Eukaryota</taxon>
        <taxon>Metazoa</taxon>
        <taxon>Ecdysozoa</taxon>
        <taxon>Arthropoda</taxon>
        <taxon>Hexapoda</taxon>
        <taxon>Insecta</taxon>
        <taxon>Pterygota</taxon>
        <taxon>Neoptera</taxon>
        <taxon>Endopterygota</taxon>
        <taxon>Coleoptera</taxon>
        <taxon>Polyphaga</taxon>
        <taxon>Cucujiformia</taxon>
        <taxon>Chrysomeloidea</taxon>
        <taxon>Cerambycidae</taxon>
        <taxon>Lamiinae</taxon>
        <taxon>Monochamini</taxon>
        <taxon>Molorchus</taxon>
    </lineage>
</organism>
<reference evidence="3" key="1">
    <citation type="journal article" date="2023" name="Insect Mol. Biol.">
        <title>Genome sequencing provides insights into the evolution of gene families encoding plant cell wall-degrading enzymes in longhorned beetles.</title>
        <authorList>
            <person name="Shin N.R."/>
            <person name="Okamura Y."/>
            <person name="Kirsch R."/>
            <person name="Pauchet Y."/>
        </authorList>
    </citation>
    <scope>NUCLEOTIDE SEQUENCE</scope>
    <source>
        <strain evidence="3">MMC_N1</strain>
    </source>
</reference>
<evidence type="ECO:0000313" key="3">
    <source>
        <dbReference type="EMBL" id="KAJ8973560.1"/>
    </source>
</evidence>